<feature type="transmembrane region" description="Helical" evidence="1">
    <location>
        <begin position="86"/>
        <end position="107"/>
    </location>
</feature>
<sequence length="223" mass="24973">MDLADEYPIIPFFLIILNVLSAIPVILLIIIANKSQIHGNCRFLVSAWAAGFLFLFACNINVAHINLQLTDGYLTKSMFEPVERNISCQIIVALSFFCSVLEVAIAIERIVSSWIEPHIYHDRGFSLPKLLILMLIITLLSAFVGYFAHGMRYVKLGGVILSAVDGSTILINLYAVSFCRRQYEKLFGRASLNARYQVREAYEMAQAMKPVYVCSLLTVGKGL</sequence>
<feature type="transmembrane region" description="Helical" evidence="1">
    <location>
        <begin position="43"/>
        <end position="66"/>
    </location>
</feature>
<feature type="transmembrane region" description="Helical" evidence="1">
    <location>
        <begin position="12"/>
        <end position="31"/>
    </location>
</feature>
<comment type="caution">
    <text evidence="2">The sequence shown here is derived from an EMBL/GenBank/DDBJ whole genome shotgun (WGS) entry which is preliminary data.</text>
</comment>
<feature type="transmembrane region" description="Helical" evidence="1">
    <location>
        <begin position="153"/>
        <end position="176"/>
    </location>
</feature>
<dbReference type="EMBL" id="BTSY01000001">
    <property type="protein sequence ID" value="GMT11643.1"/>
    <property type="molecule type" value="Genomic_DNA"/>
</dbReference>
<dbReference type="InterPro" id="IPR052860">
    <property type="entry name" value="NRL-GPCR1"/>
</dbReference>
<keyword evidence="1" id="KW-0472">Membrane</keyword>
<evidence type="ECO:0000256" key="1">
    <source>
        <dbReference type="SAM" id="Phobius"/>
    </source>
</evidence>
<keyword evidence="1" id="KW-1133">Transmembrane helix</keyword>
<keyword evidence="3" id="KW-1185">Reference proteome</keyword>
<evidence type="ECO:0000313" key="2">
    <source>
        <dbReference type="EMBL" id="GMT11643.1"/>
    </source>
</evidence>
<dbReference type="AlphaFoldDB" id="A0AAV5UY25"/>
<feature type="transmembrane region" description="Helical" evidence="1">
    <location>
        <begin position="127"/>
        <end position="147"/>
    </location>
</feature>
<keyword evidence="1" id="KW-0812">Transmembrane</keyword>
<gene>
    <name evidence="2" type="ORF">PFISCL1PPCAC_2940</name>
</gene>
<proteinExistence type="predicted"/>
<dbReference type="PANTHER" id="PTHR47521">
    <property type="entry name" value="SERPENTINE RECEPTOR, CLASS E (EPSILON)-RELATED"/>
    <property type="match status" value="1"/>
</dbReference>
<evidence type="ECO:0008006" key="4">
    <source>
        <dbReference type="Google" id="ProtNLM"/>
    </source>
</evidence>
<organism evidence="2 3">
    <name type="scientific">Pristionchus fissidentatus</name>
    <dbReference type="NCBI Taxonomy" id="1538716"/>
    <lineage>
        <taxon>Eukaryota</taxon>
        <taxon>Metazoa</taxon>
        <taxon>Ecdysozoa</taxon>
        <taxon>Nematoda</taxon>
        <taxon>Chromadorea</taxon>
        <taxon>Rhabditida</taxon>
        <taxon>Rhabditina</taxon>
        <taxon>Diplogasteromorpha</taxon>
        <taxon>Diplogasteroidea</taxon>
        <taxon>Neodiplogasteridae</taxon>
        <taxon>Pristionchus</taxon>
    </lineage>
</organism>
<dbReference type="Proteomes" id="UP001432322">
    <property type="component" value="Unassembled WGS sequence"/>
</dbReference>
<reference evidence="2" key="1">
    <citation type="submission" date="2023-10" db="EMBL/GenBank/DDBJ databases">
        <title>Genome assembly of Pristionchus species.</title>
        <authorList>
            <person name="Yoshida K."/>
            <person name="Sommer R.J."/>
        </authorList>
    </citation>
    <scope>NUCLEOTIDE SEQUENCE</scope>
    <source>
        <strain evidence="2">RS5133</strain>
    </source>
</reference>
<name>A0AAV5UY25_9BILA</name>
<evidence type="ECO:0000313" key="3">
    <source>
        <dbReference type="Proteomes" id="UP001432322"/>
    </source>
</evidence>
<protein>
    <recommendedName>
        <fullName evidence="4">G protein-coupled receptor</fullName>
    </recommendedName>
</protein>
<dbReference type="PANTHER" id="PTHR47521:SF18">
    <property type="entry name" value="G PROTEIN-COUPLED RECEPTOR-RELATED"/>
    <property type="match status" value="1"/>
</dbReference>
<accession>A0AAV5UY25</accession>